<keyword evidence="1" id="KW-0732">Signal</keyword>
<comment type="caution">
    <text evidence="3">The sequence shown here is derived from an EMBL/GenBank/DDBJ whole genome shotgun (WGS) entry which is preliminary data.</text>
</comment>
<evidence type="ECO:0000256" key="1">
    <source>
        <dbReference type="SAM" id="SignalP"/>
    </source>
</evidence>
<reference evidence="3 4" key="1">
    <citation type="submission" date="2017-10" db="EMBL/GenBank/DDBJ databases">
        <title>The draft genome sequence of Lewinella nigricans NBRC 102662.</title>
        <authorList>
            <person name="Wang K."/>
        </authorList>
    </citation>
    <scope>NUCLEOTIDE SEQUENCE [LARGE SCALE GENOMIC DNA]</scope>
    <source>
        <strain evidence="3 4">NBRC 102662</strain>
    </source>
</reference>
<organism evidence="3 4">
    <name type="scientific">Flavilitoribacter nigricans (strain ATCC 23147 / DSM 23189 / NBRC 102662 / NCIMB 1420 / SS-2)</name>
    <name type="common">Lewinella nigricans</name>
    <dbReference type="NCBI Taxonomy" id="1122177"/>
    <lineage>
        <taxon>Bacteria</taxon>
        <taxon>Pseudomonadati</taxon>
        <taxon>Bacteroidota</taxon>
        <taxon>Saprospiria</taxon>
        <taxon>Saprospirales</taxon>
        <taxon>Lewinellaceae</taxon>
        <taxon>Flavilitoribacter</taxon>
    </lineage>
</organism>
<dbReference type="InterPro" id="IPR058667">
    <property type="entry name" value="DUF6242_C"/>
</dbReference>
<dbReference type="GO" id="GO:0010411">
    <property type="term" value="P:xyloglucan metabolic process"/>
    <property type="evidence" value="ECO:0007669"/>
    <property type="project" value="TreeGrafter"/>
</dbReference>
<feature type="signal peptide" evidence="1">
    <location>
        <begin position="1"/>
        <end position="22"/>
    </location>
</feature>
<proteinExistence type="predicted"/>
<dbReference type="Proteomes" id="UP000223913">
    <property type="component" value="Unassembled WGS sequence"/>
</dbReference>
<dbReference type="EMBL" id="PDUD01000001">
    <property type="protein sequence ID" value="PHN08519.1"/>
    <property type="molecule type" value="Genomic_DNA"/>
</dbReference>
<dbReference type="PANTHER" id="PTHR43739:SF5">
    <property type="entry name" value="EXO-ALPHA-SIALIDASE"/>
    <property type="match status" value="1"/>
</dbReference>
<dbReference type="AlphaFoldDB" id="A0A2D0NJY5"/>
<dbReference type="PANTHER" id="PTHR43739">
    <property type="entry name" value="XYLOGLUCANASE (EUROFUNG)"/>
    <property type="match status" value="1"/>
</dbReference>
<evidence type="ECO:0000313" key="3">
    <source>
        <dbReference type="EMBL" id="PHN08519.1"/>
    </source>
</evidence>
<feature type="chain" id="PRO_5012203680" description="DUF6242 domain-containing protein" evidence="1">
    <location>
        <begin position="23"/>
        <end position="308"/>
    </location>
</feature>
<dbReference type="CDD" id="cd15482">
    <property type="entry name" value="Sialidase_non-viral"/>
    <property type="match status" value="1"/>
</dbReference>
<keyword evidence="4" id="KW-1185">Reference proteome</keyword>
<dbReference type="OrthoDB" id="9757809at2"/>
<dbReference type="Gene3D" id="2.130.10.10">
    <property type="entry name" value="YVTN repeat-like/Quinoprotein amine dehydrogenase"/>
    <property type="match status" value="2"/>
</dbReference>
<sequence>MKVVSAFFFLILGMSLTNGAWAQQAGFLYHSKDQGANWSTATAGLPANVLVNDLLTFDGKILAATNENGLFESTNGLDWKPIGKNLPPKLKAIARNGNTLLAAPWRAGILVSLDQGKTWRERNLGLFDLEVNSIITYDQLVFIGTGTGIYTSWNNGQTWMKVKSGIQADELIVQGSSLYAATPIGVFESTDRGKTWNHILEGVEVHTVRKVNNTLYVLTMRDGLLKKGPQDKTWSNGSAGLPEIGQHSFALSSSGNTLWIGYKGSIYQLKPTDKTWKKVTVPWGDGVPVMRIFPDGPGGMLVALNGRC</sequence>
<dbReference type="InterPro" id="IPR052025">
    <property type="entry name" value="Xyloglucanase_GH74"/>
</dbReference>
<dbReference type="SUPFAM" id="SSF110296">
    <property type="entry name" value="Oligoxyloglucan reducing end-specific cellobiohydrolase"/>
    <property type="match status" value="1"/>
</dbReference>
<evidence type="ECO:0000259" key="2">
    <source>
        <dbReference type="Pfam" id="PF25852"/>
    </source>
</evidence>
<accession>A0A2D0NJY5</accession>
<dbReference type="Pfam" id="PF25852">
    <property type="entry name" value="DUF6242_C"/>
    <property type="match status" value="1"/>
</dbReference>
<dbReference type="RefSeq" id="WP_099148110.1">
    <property type="nucleotide sequence ID" value="NZ_PDUD01000001.1"/>
</dbReference>
<protein>
    <recommendedName>
        <fullName evidence="2">DUF6242 domain-containing protein</fullName>
    </recommendedName>
</protein>
<feature type="domain" description="DUF6242" evidence="2">
    <location>
        <begin position="28"/>
        <end position="121"/>
    </location>
</feature>
<evidence type="ECO:0000313" key="4">
    <source>
        <dbReference type="Proteomes" id="UP000223913"/>
    </source>
</evidence>
<dbReference type="InterPro" id="IPR015943">
    <property type="entry name" value="WD40/YVTN_repeat-like_dom_sf"/>
</dbReference>
<gene>
    <name evidence="3" type="ORF">CRP01_00995</name>
</gene>
<name>A0A2D0NJY5_FLAN2</name>